<gene>
    <name evidence="2" type="ORF">ABGN05_01600</name>
</gene>
<dbReference type="Proteomes" id="UP001556692">
    <property type="component" value="Unassembled WGS sequence"/>
</dbReference>
<accession>A0ABV3SC87</accession>
<proteinExistence type="predicted"/>
<evidence type="ECO:0008006" key="4">
    <source>
        <dbReference type="Google" id="ProtNLM"/>
    </source>
</evidence>
<reference evidence="2 3" key="1">
    <citation type="submission" date="2024-05" db="EMBL/GenBank/DDBJ databases">
        <authorList>
            <person name="Jiang F."/>
        </authorList>
    </citation>
    <scope>NUCLEOTIDE SEQUENCE [LARGE SCALE GENOMIC DNA]</scope>
    <source>
        <strain evidence="2 3">LZ166</strain>
    </source>
</reference>
<dbReference type="RefSeq" id="WP_367952241.1">
    <property type="nucleotide sequence ID" value="NZ_JBDPGJ010000001.1"/>
</dbReference>
<keyword evidence="3" id="KW-1185">Reference proteome</keyword>
<sequence>MTLTTVISQPRPVGSATSQARKEAADPNAFSEVMGAQSNQTAAGDDGGSEAATPTITASWTAPTAGAGPEDLSGLPVEIEDELSGLPVELEDQLSDLPETEDELSGLPVEKQDDLSGLPVEAEGPVASRPSVSKEWVGEAATVSSSQGAFAGDMAFETVTSLLGRYATSPAAPYQAASK</sequence>
<dbReference type="EMBL" id="JBDPGJ010000001">
    <property type="protein sequence ID" value="MEX0404353.1"/>
    <property type="molecule type" value="Genomic_DNA"/>
</dbReference>
<protein>
    <recommendedName>
        <fullName evidence="4">Flagellar hook-length control protein FliK</fullName>
    </recommendedName>
</protein>
<feature type="region of interest" description="Disordered" evidence="1">
    <location>
        <begin position="96"/>
        <end position="133"/>
    </location>
</feature>
<evidence type="ECO:0000313" key="2">
    <source>
        <dbReference type="EMBL" id="MEX0404353.1"/>
    </source>
</evidence>
<feature type="region of interest" description="Disordered" evidence="1">
    <location>
        <begin position="1"/>
        <end position="74"/>
    </location>
</feature>
<evidence type="ECO:0000313" key="3">
    <source>
        <dbReference type="Proteomes" id="UP001556692"/>
    </source>
</evidence>
<feature type="compositionally biased region" description="Polar residues" evidence="1">
    <location>
        <begin position="52"/>
        <end position="62"/>
    </location>
</feature>
<evidence type="ECO:0000256" key="1">
    <source>
        <dbReference type="SAM" id="MobiDB-lite"/>
    </source>
</evidence>
<name>A0ABV3SC87_9HYPH</name>
<comment type="caution">
    <text evidence="2">The sequence shown here is derived from an EMBL/GenBank/DDBJ whole genome shotgun (WGS) entry which is preliminary data.</text>
</comment>
<organism evidence="2 3">
    <name type="scientific">Aquibium pacificus</name>
    <dbReference type="NCBI Taxonomy" id="3153579"/>
    <lineage>
        <taxon>Bacteria</taxon>
        <taxon>Pseudomonadati</taxon>
        <taxon>Pseudomonadota</taxon>
        <taxon>Alphaproteobacteria</taxon>
        <taxon>Hyphomicrobiales</taxon>
        <taxon>Phyllobacteriaceae</taxon>
        <taxon>Aquibium</taxon>
    </lineage>
</organism>